<feature type="transmembrane region" description="Helical" evidence="12">
    <location>
        <begin position="160"/>
        <end position="182"/>
    </location>
</feature>
<feature type="transmembrane region" description="Helical" evidence="12">
    <location>
        <begin position="6"/>
        <end position="36"/>
    </location>
</feature>
<feature type="transmembrane region" description="Helical" evidence="12">
    <location>
        <begin position="119"/>
        <end position="140"/>
    </location>
</feature>
<evidence type="ECO:0000256" key="4">
    <source>
        <dbReference type="ARBA" id="ARBA00022475"/>
    </source>
</evidence>
<accession>A0ABX0ZGK6</accession>
<dbReference type="InterPro" id="IPR003317">
    <property type="entry name" value="Cyt-d_oxidase_su2"/>
</dbReference>
<protein>
    <submittedName>
        <fullName evidence="13">Cytochrome d ubiquinol oxidase subunit II</fullName>
    </submittedName>
</protein>
<proteinExistence type="inferred from homology"/>
<keyword evidence="14" id="KW-1185">Reference proteome</keyword>
<dbReference type="RefSeq" id="WP_167981813.1">
    <property type="nucleotide sequence ID" value="NZ_JAATEJ010000003.1"/>
</dbReference>
<reference evidence="13 14" key="1">
    <citation type="submission" date="2020-03" db="EMBL/GenBank/DDBJ databases">
        <title>WGS of actinomycetes isolated from Thailand.</title>
        <authorList>
            <person name="Thawai C."/>
        </authorList>
    </citation>
    <scope>NUCLEOTIDE SEQUENCE [LARGE SCALE GENOMIC DNA]</scope>
    <source>
        <strain evidence="13 14">PRB2-1</strain>
    </source>
</reference>
<keyword evidence="5" id="KW-0349">Heme</keyword>
<feature type="transmembrane region" description="Helical" evidence="12">
    <location>
        <begin position="250"/>
        <end position="269"/>
    </location>
</feature>
<evidence type="ECO:0000256" key="5">
    <source>
        <dbReference type="ARBA" id="ARBA00022617"/>
    </source>
</evidence>
<dbReference type="PIRSF" id="PIRSF000267">
    <property type="entry name" value="Cyt_oxidse_sub2"/>
    <property type="match status" value="1"/>
</dbReference>
<keyword evidence="11 12" id="KW-0472">Membrane</keyword>
<evidence type="ECO:0000256" key="7">
    <source>
        <dbReference type="ARBA" id="ARBA00022723"/>
    </source>
</evidence>
<dbReference type="Proteomes" id="UP000734511">
    <property type="component" value="Unassembled WGS sequence"/>
</dbReference>
<dbReference type="NCBIfam" id="TIGR00203">
    <property type="entry name" value="cydB"/>
    <property type="match status" value="1"/>
</dbReference>
<evidence type="ECO:0000313" key="13">
    <source>
        <dbReference type="EMBL" id="NJP42950.1"/>
    </source>
</evidence>
<dbReference type="Pfam" id="PF02322">
    <property type="entry name" value="Cyt_bd_oxida_II"/>
    <property type="match status" value="1"/>
</dbReference>
<evidence type="ECO:0000256" key="11">
    <source>
        <dbReference type="ARBA" id="ARBA00023136"/>
    </source>
</evidence>
<feature type="transmembrane region" description="Helical" evidence="12">
    <location>
        <begin position="225"/>
        <end position="243"/>
    </location>
</feature>
<evidence type="ECO:0000256" key="8">
    <source>
        <dbReference type="ARBA" id="ARBA00022982"/>
    </source>
</evidence>
<keyword evidence="10" id="KW-0408">Iron</keyword>
<evidence type="ECO:0000256" key="10">
    <source>
        <dbReference type="ARBA" id="ARBA00023004"/>
    </source>
</evidence>
<sequence>MHLHDVWFVLIAVLWTGYFFLEGFDFGIGVLTKLVARDRTERRVLINTIGPVWDGNEVWLLSAGGATFAAFPDWYATLFSGFYLPLLIILVCLIVRGVAFEYRAKRPDERWQRNWEHAIFWTSLLPAFLWGVAFADITHGVKIDAHKEYVGGFWDLLTPYALLGGLVTLTLFTFHGAVFASLKTVGPIRQRSRAFAAGVGALAAVLAVAFLVWTQVASGNGRSLVALVVAVVALLLALGANAAGREGWSFAFSGVTIASAVALLFLSLFPDVMPSSLDSAWSLTVTNASATPYTLKIMTWCAGIATPLVLLYQGWTYWVFRKRIGTQHIAGGLPQPAVAGAAAGAVALPAARAEGSSAADEAR</sequence>
<evidence type="ECO:0000256" key="6">
    <source>
        <dbReference type="ARBA" id="ARBA00022692"/>
    </source>
</evidence>
<feature type="transmembrane region" description="Helical" evidence="12">
    <location>
        <begin position="82"/>
        <end position="99"/>
    </location>
</feature>
<keyword evidence="8" id="KW-0249">Electron transport</keyword>
<comment type="subcellular location">
    <subcellularLocation>
        <location evidence="1">Cell membrane</location>
        <topology evidence="1">Multi-pass membrane protein</topology>
    </subcellularLocation>
</comment>
<feature type="transmembrane region" description="Helical" evidence="12">
    <location>
        <begin position="297"/>
        <end position="320"/>
    </location>
</feature>
<evidence type="ECO:0000313" key="14">
    <source>
        <dbReference type="Proteomes" id="UP000734511"/>
    </source>
</evidence>
<dbReference type="EMBL" id="JAATEJ010000003">
    <property type="protein sequence ID" value="NJP42950.1"/>
    <property type="molecule type" value="Genomic_DNA"/>
</dbReference>
<evidence type="ECO:0000256" key="9">
    <source>
        <dbReference type="ARBA" id="ARBA00022989"/>
    </source>
</evidence>
<gene>
    <name evidence="13" type="primary">cydB</name>
    <name evidence="13" type="ORF">HCN08_05940</name>
</gene>
<comment type="similarity">
    <text evidence="2">Belongs to the cytochrome ubiquinol oxidase subunit 2 family.</text>
</comment>
<keyword evidence="7" id="KW-0479">Metal-binding</keyword>
<keyword evidence="6 12" id="KW-0812">Transmembrane</keyword>
<organism evidence="13 14">
    <name type="scientific">Actinacidiphila epipremni</name>
    <dbReference type="NCBI Taxonomy" id="2053013"/>
    <lineage>
        <taxon>Bacteria</taxon>
        <taxon>Bacillati</taxon>
        <taxon>Actinomycetota</taxon>
        <taxon>Actinomycetes</taxon>
        <taxon>Kitasatosporales</taxon>
        <taxon>Streptomycetaceae</taxon>
        <taxon>Actinacidiphila</taxon>
    </lineage>
</organism>
<feature type="transmembrane region" description="Helical" evidence="12">
    <location>
        <begin position="194"/>
        <end position="213"/>
    </location>
</feature>
<evidence type="ECO:0000256" key="12">
    <source>
        <dbReference type="SAM" id="Phobius"/>
    </source>
</evidence>
<dbReference type="PANTHER" id="PTHR43141">
    <property type="entry name" value="CYTOCHROME BD2 SUBUNIT II"/>
    <property type="match status" value="1"/>
</dbReference>
<name>A0ABX0ZGK6_9ACTN</name>
<keyword evidence="9 12" id="KW-1133">Transmembrane helix</keyword>
<dbReference type="PANTHER" id="PTHR43141:SF5">
    <property type="entry name" value="CYTOCHROME BD-I UBIQUINOL OXIDASE SUBUNIT 2"/>
    <property type="match status" value="1"/>
</dbReference>
<evidence type="ECO:0000256" key="2">
    <source>
        <dbReference type="ARBA" id="ARBA00007543"/>
    </source>
</evidence>
<evidence type="ECO:0000256" key="3">
    <source>
        <dbReference type="ARBA" id="ARBA00022448"/>
    </source>
</evidence>
<evidence type="ECO:0000256" key="1">
    <source>
        <dbReference type="ARBA" id="ARBA00004651"/>
    </source>
</evidence>
<keyword evidence="3" id="KW-0813">Transport</keyword>
<comment type="caution">
    <text evidence="13">The sequence shown here is derived from an EMBL/GenBank/DDBJ whole genome shotgun (WGS) entry which is preliminary data.</text>
</comment>
<keyword evidence="4" id="KW-1003">Cell membrane</keyword>